<dbReference type="Proteomes" id="UP000251960">
    <property type="component" value="Chromosome 8"/>
</dbReference>
<feature type="region of interest" description="Disordered" evidence="5">
    <location>
        <begin position="276"/>
        <end position="308"/>
    </location>
</feature>
<dbReference type="InterPro" id="IPR001087">
    <property type="entry name" value="GDSL"/>
</dbReference>
<dbReference type="InterPro" id="IPR036514">
    <property type="entry name" value="SGNH_hydro_sf"/>
</dbReference>
<dbReference type="Pfam" id="PF00657">
    <property type="entry name" value="Lipase_GDSL"/>
    <property type="match status" value="2"/>
</dbReference>
<dbReference type="SUPFAM" id="SSF52266">
    <property type="entry name" value="SGNH hydrolase"/>
    <property type="match status" value="1"/>
</dbReference>
<dbReference type="PANTHER" id="PTHR22835">
    <property type="entry name" value="ZINC FINGER FYVE DOMAIN CONTAINING PROTEIN"/>
    <property type="match status" value="1"/>
</dbReference>
<dbReference type="EMBL" id="NCVQ01000009">
    <property type="protein sequence ID" value="PWZ09943.1"/>
    <property type="molecule type" value="Genomic_DNA"/>
</dbReference>
<dbReference type="GO" id="GO:0016788">
    <property type="term" value="F:hydrolase activity, acting on ester bonds"/>
    <property type="evidence" value="ECO:0007669"/>
    <property type="project" value="InterPro"/>
</dbReference>
<evidence type="ECO:0000313" key="6">
    <source>
        <dbReference type="EMBL" id="PWZ09943.1"/>
    </source>
</evidence>
<protein>
    <submittedName>
        <fullName evidence="6">GDSL esterase/lipase</fullName>
    </submittedName>
</protein>
<feature type="compositionally biased region" description="Polar residues" evidence="5">
    <location>
        <begin position="278"/>
        <end position="288"/>
    </location>
</feature>
<sequence>MQAQYTSIFSFGDSYTDTGNKVILYGPAAADLWINKPPFGMTFFGHPAGRLSDGRLVIDFIAQALGLPLLPPSLAKDQSFKQGANFAVAGATALKTSTTSPKLYSQLAVTGGAVPPPNNISLADELGWFDAMKPALCGSPQACKDYFAKALFVVGELGWNDYGVMVKLINDGATTVVVSGISPMGCAPGNLVLLASQDPTDYEPDTGCLKGMNELSRDHNAQLSQALTTLGGRYPGVRVTYADMYGPIIAFAAAPARFGFDFDSALRACCGGGGGKQSAITESPNRTSGRGKLATRKRHRSPVRLRPPPVPAACLPTTSISVTIQHIPMTCHASLLLPALAAVLLCCPLAQCGQQNYTSMFSFGDSLTDTGNLLVSSPLSNHIVGRYPYGITYFHRPTGRCSDGRLVVDFLAQAFGLPLLQPYLQSRGKDLSRGVNFAVGGATAMDPPFFQEIGASDKLWTNLSLSVQLGWFEQLKPSLCSSPKECKEYFSKSLFLVGEIGGNDYNYAFFKGKTLDDAKTYVPTVAAAVTDATERLIKAGATHLVVPGNLPMGCSSAYLTLHPGRNGSDYDAAGCLRTYNDFAQHHNAVLQRKLRALRAKYPQARIMYADYYGAAMSFAKNPKQFGFTQGPLRTCCGGGGPYNFNPKASCGVRGSSVCADPSAYANWDGVHLTEAAYHAIADSILNGPYTSPRLL</sequence>
<dbReference type="CDD" id="cd01837">
    <property type="entry name" value="SGNH_plant_lipase_like"/>
    <property type="match status" value="1"/>
</dbReference>
<organism evidence="6">
    <name type="scientific">Zea mays</name>
    <name type="common">Maize</name>
    <dbReference type="NCBI Taxonomy" id="4577"/>
    <lineage>
        <taxon>Eukaryota</taxon>
        <taxon>Viridiplantae</taxon>
        <taxon>Streptophyta</taxon>
        <taxon>Embryophyta</taxon>
        <taxon>Tracheophyta</taxon>
        <taxon>Spermatophyta</taxon>
        <taxon>Magnoliopsida</taxon>
        <taxon>Liliopsida</taxon>
        <taxon>Poales</taxon>
        <taxon>Poaceae</taxon>
        <taxon>PACMAD clade</taxon>
        <taxon>Panicoideae</taxon>
        <taxon>Andropogonodae</taxon>
        <taxon>Andropogoneae</taxon>
        <taxon>Tripsacinae</taxon>
        <taxon>Zea</taxon>
    </lineage>
</organism>
<keyword evidence="2" id="KW-0732">Signal</keyword>
<evidence type="ECO:0000256" key="5">
    <source>
        <dbReference type="SAM" id="MobiDB-lite"/>
    </source>
</evidence>
<evidence type="ECO:0000256" key="1">
    <source>
        <dbReference type="ARBA" id="ARBA00008668"/>
    </source>
</evidence>
<gene>
    <name evidence="6" type="primary">At5g45910_13</name>
    <name evidence="6" type="ORF">Zm00014a_022934</name>
</gene>
<reference evidence="6" key="1">
    <citation type="journal article" date="2018" name="Nat. Genet.">
        <title>Extensive intraspecific gene order and gene structural variations between Mo17 and other maize genomes.</title>
        <authorList>
            <person name="Sun S."/>
            <person name="Zhou Y."/>
            <person name="Chen J."/>
            <person name="Shi J."/>
            <person name="Zhao H."/>
            <person name="Zhao H."/>
            <person name="Song W."/>
            <person name="Zhang M."/>
            <person name="Cui Y."/>
            <person name="Dong X."/>
            <person name="Liu H."/>
            <person name="Ma X."/>
            <person name="Jiao Y."/>
            <person name="Wang B."/>
            <person name="Wei X."/>
            <person name="Stein J.C."/>
            <person name="Glaubitz J.C."/>
            <person name="Lu F."/>
            <person name="Yu G."/>
            <person name="Liang C."/>
            <person name="Fengler K."/>
            <person name="Li B."/>
            <person name="Rafalski A."/>
            <person name="Schnable P.S."/>
            <person name="Ware D.H."/>
            <person name="Buckler E.S."/>
            <person name="Lai J."/>
        </authorList>
    </citation>
    <scope>NUCLEOTIDE SEQUENCE [LARGE SCALE GENOMIC DNA]</scope>
    <source>
        <tissue evidence="6">Seedling</tissue>
    </source>
</reference>
<evidence type="ECO:0000256" key="3">
    <source>
        <dbReference type="ARBA" id="ARBA00022801"/>
    </source>
</evidence>
<evidence type="ECO:0000256" key="2">
    <source>
        <dbReference type="ARBA" id="ARBA00022729"/>
    </source>
</evidence>
<feature type="compositionally biased region" description="Basic residues" evidence="5">
    <location>
        <begin position="293"/>
        <end position="303"/>
    </location>
</feature>
<proteinExistence type="inferred from homology"/>
<dbReference type="Gene3D" id="3.40.50.1110">
    <property type="entry name" value="SGNH hydrolase"/>
    <property type="match status" value="2"/>
</dbReference>
<name>A0A3L6DPD8_MAIZE</name>
<keyword evidence="4" id="KW-0325">Glycoprotein</keyword>
<accession>A0A3L6DPD8</accession>
<keyword evidence="3" id="KW-0378">Hydrolase</keyword>
<evidence type="ECO:0000256" key="4">
    <source>
        <dbReference type="ARBA" id="ARBA00023180"/>
    </source>
</evidence>
<comment type="caution">
    <text evidence="6">The sequence shown here is derived from an EMBL/GenBank/DDBJ whole genome shotgun (WGS) entry which is preliminary data.</text>
</comment>
<dbReference type="InterPro" id="IPR035669">
    <property type="entry name" value="SGNH_plant_lipase-like"/>
</dbReference>
<dbReference type="ExpressionAtlas" id="A0A3L6DPD8">
    <property type="expression patterns" value="baseline"/>
</dbReference>
<dbReference type="PANTHER" id="PTHR22835:SF667">
    <property type="entry name" value="OS06G0129600 PROTEIN"/>
    <property type="match status" value="1"/>
</dbReference>
<comment type="similarity">
    <text evidence="1">Belongs to the 'GDSL' lipolytic enzyme family.</text>
</comment>
<dbReference type="AlphaFoldDB" id="A0A3L6DPD8"/>